<comment type="caution">
    <text evidence="1">The sequence shown here is derived from an EMBL/GenBank/DDBJ whole genome shotgun (WGS) entry which is preliminary data.</text>
</comment>
<proteinExistence type="predicted"/>
<evidence type="ECO:0000313" key="2">
    <source>
        <dbReference type="Proteomes" id="UP001596183"/>
    </source>
</evidence>
<gene>
    <name evidence="1" type="ORF">ACFP2V_16250</name>
</gene>
<name>A0ABW0XM13_9ACTN</name>
<organism evidence="1 2">
    <name type="scientific">Streptomyces incanus</name>
    <dbReference type="NCBI Taxonomy" id="887453"/>
    <lineage>
        <taxon>Bacteria</taxon>
        <taxon>Bacillati</taxon>
        <taxon>Actinomycetota</taxon>
        <taxon>Actinomycetes</taxon>
        <taxon>Kitasatosporales</taxon>
        <taxon>Streptomycetaceae</taxon>
        <taxon>Streptomyces</taxon>
    </lineage>
</organism>
<reference evidence="2" key="1">
    <citation type="journal article" date="2019" name="Int. J. Syst. Evol. Microbiol.">
        <title>The Global Catalogue of Microorganisms (GCM) 10K type strain sequencing project: providing services to taxonomists for standard genome sequencing and annotation.</title>
        <authorList>
            <consortium name="The Broad Institute Genomics Platform"/>
            <consortium name="The Broad Institute Genome Sequencing Center for Infectious Disease"/>
            <person name="Wu L."/>
            <person name="Ma J."/>
        </authorList>
    </citation>
    <scope>NUCLEOTIDE SEQUENCE [LARGE SCALE GENOMIC DNA]</scope>
    <source>
        <strain evidence="2">JCM 13852</strain>
    </source>
</reference>
<accession>A0ABW0XM13</accession>
<protein>
    <submittedName>
        <fullName evidence="1">Uncharacterized protein</fullName>
    </submittedName>
</protein>
<evidence type="ECO:0000313" key="1">
    <source>
        <dbReference type="EMBL" id="MFC5671617.1"/>
    </source>
</evidence>
<dbReference type="RefSeq" id="WP_381212025.1">
    <property type="nucleotide sequence ID" value="NZ_JBHSPC010000040.1"/>
</dbReference>
<keyword evidence="2" id="KW-1185">Reference proteome</keyword>
<sequence>MSHIHHVRLHGPPEAHPETAAIRFIALLPATWHATVAECQGTTARLRITTPPATTPAETNRTVAAVLAEPAFRHWRFTVQ</sequence>
<dbReference type="EMBL" id="JBHSPC010000040">
    <property type="protein sequence ID" value="MFC5671617.1"/>
    <property type="molecule type" value="Genomic_DNA"/>
</dbReference>
<dbReference type="Proteomes" id="UP001596183">
    <property type="component" value="Unassembled WGS sequence"/>
</dbReference>